<gene>
    <name evidence="2" type="ORF">TELCIR_18991</name>
</gene>
<name>A0A2G9TNH7_TELCI</name>
<feature type="region of interest" description="Disordered" evidence="1">
    <location>
        <begin position="1"/>
        <end position="30"/>
    </location>
</feature>
<proteinExistence type="predicted"/>
<sequence length="180" mass="20557">LIFFSPLTADIPSSESSAEEEDGRANRRRARLGEHAKLDIEELSDFDGYHHNDLVVVDGIAGRVIDPVDARVDGGLPSELVSECRTSAHRRDSQICVYLFENENKWGWYPSRDVRYLNTNGDNMSSLSSFKLAMKWGWYPSRDVRYLNTNGDNMSSLSSFKLAMKWHKKMIDTYSNKEAL</sequence>
<dbReference type="OrthoDB" id="20839at2759"/>
<organism evidence="2 3">
    <name type="scientific">Teladorsagia circumcincta</name>
    <name type="common">Brown stomach worm</name>
    <name type="synonym">Ostertagia circumcincta</name>
    <dbReference type="NCBI Taxonomy" id="45464"/>
    <lineage>
        <taxon>Eukaryota</taxon>
        <taxon>Metazoa</taxon>
        <taxon>Ecdysozoa</taxon>
        <taxon>Nematoda</taxon>
        <taxon>Chromadorea</taxon>
        <taxon>Rhabditida</taxon>
        <taxon>Rhabditina</taxon>
        <taxon>Rhabditomorpha</taxon>
        <taxon>Strongyloidea</taxon>
        <taxon>Trichostrongylidae</taxon>
        <taxon>Teladorsagia</taxon>
    </lineage>
</organism>
<accession>A0A2G9TNH7</accession>
<reference evidence="2 3" key="1">
    <citation type="submission" date="2015-09" db="EMBL/GenBank/DDBJ databases">
        <title>Draft genome of the parasitic nematode Teladorsagia circumcincta isolate WARC Sus (inbred).</title>
        <authorList>
            <person name="Mitreva M."/>
        </authorList>
    </citation>
    <scope>NUCLEOTIDE SEQUENCE [LARGE SCALE GENOMIC DNA]</scope>
    <source>
        <strain evidence="2 3">S</strain>
    </source>
</reference>
<evidence type="ECO:0000313" key="3">
    <source>
        <dbReference type="Proteomes" id="UP000230423"/>
    </source>
</evidence>
<evidence type="ECO:0000313" key="2">
    <source>
        <dbReference type="EMBL" id="PIO59544.1"/>
    </source>
</evidence>
<dbReference type="Proteomes" id="UP000230423">
    <property type="component" value="Unassembled WGS sequence"/>
</dbReference>
<keyword evidence="3" id="KW-1185">Reference proteome</keyword>
<evidence type="ECO:0000256" key="1">
    <source>
        <dbReference type="SAM" id="MobiDB-lite"/>
    </source>
</evidence>
<protein>
    <submittedName>
        <fullName evidence="2">Uncharacterized protein</fullName>
    </submittedName>
</protein>
<feature type="non-terminal residue" evidence="2">
    <location>
        <position position="1"/>
    </location>
</feature>
<dbReference type="AlphaFoldDB" id="A0A2G9TNH7"/>
<dbReference type="EMBL" id="KZ357580">
    <property type="protein sequence ID" value="PIO59544.1"/>
    <property type="molecule type" value="Genomic_DNA"/>
</dbReference>